<dbReference type="EMBL" id="CAQI01000030">
    <property type="protein sequence ID" value="CCQ44996.1"/>
    <property type="molecule type" value="Genomic_DNA"/>
</dbReference>
<feature type="region of interest" description="Disordered" evidence="1">
    <location>
        <begin position="46"/>
        <end position="65"/>
    </location>
</feature>
<dbReference type="OrthoDB" id="6161020at2"/>
<reference evidence="3" key="1">
    <citation type="journal article" date="2014" name="Genome Announc.">
        <title>Genome Sequence of Arthrobacter siccitolerans 4J27, a Xeroprotectant-Producing Desiccation-Tolerant Microorganism.</title>
        <authorList>
            <person name="Manzanera M."/>
            <person name="Santa-Cruz-Calvo L."/>
            <person name="Vilchez J.I."/>
            <person name="Garcia-Fontana C."/>
            <person name="Silva-Castro G.A."/>
            <person name="Calvo C."/>
            <person name="Gonzalez-Lopez J."/>
        </authorList>
    </citation>
    <scope>NUCLEOTIDE SEQUENCE [LARGE SCALE GENOMIC DNA]</scope>
    <source>
        <strain evidence="3">4J27</strain>
    </source>
</reference>
<feature type="compositionally biased region" description="Polar residues" evidence="1">
    <location>
        <begin position="55"/>
        <end position="65"/>
    </location>
</feature>
<accession>A0A024GZV8</accession>
<gene>
    <name evidence="2" type="ORF">ARTSIC4J27_927</name>
</gene>
<dbReference type="AlphaFoldDB" id="A0A024GZV8"/>
<dbReference type="InterPro" id="IPR021527">
    <property type="entry name" value="DUF2795"/>
</dbReference>
<keyword evidence="3" id="KW-1185">Reference proteome</keyword>
<protein>
    <recommendedName>
        <fullName evidence="4">DUF2795 domain-containing protein</fullName>
    </recommendedName>
</protein>
<sequence>MAETPNPIQIQKFLGGVDYPASREALLSKAKDSGADSNVIQALEAIPDKEYDSPTAVSSAVSDNS</sequence>
<name>A0A024GZV8_9MICC</name>
<evidence type="ECO:0000313" key="2">
    <source>
        <dbReference type="EMBL" id="CCQ44996.1"/>
    </source>
</evidence>
<organism evidence="2 3">
    <name type="scientific">Pseudarthrobacter siccitolerans</name>
    <dbReference type="NCBI Taxonomy" id="861266"/>
    <lineage>
        <taxon>Bacteria</taxon>
        <taxon>Bacillati</taxon>
        <taxon>Actinomycetota</taxon>
        <taxon>Actinomycetes</taxon>
        <taxon>Micrococcales</taxon>
        <taxon>Micrococcaceae</taxon>
        <taxon>Pseudarthrobacter</taxon>
    </lineage>
</organism>
<dbReference type="STRING" id="861266.ARTSIC4J27_927"/>
<evidence type="ECO:0000256" key="1">
    <source>
        <dbReference type="SAM" id="MobiDB-lite"/>
    </source>
</evidence>
<proteinExistence type="predicted"/>
<evidence type="ECO:0008006" key="4">
    <source>
        <dbReference type="Google" id="ProtNLM"/>
    </source>
</evidence>
<evidence type="ECO:0000313" key="3">
    <source>
        <dbReference type="Proteomes" id="UP000035722"/>
    </source>
</evidence>
<dbReference type="Proteomes" id="UP000035722">
    <property type="component" value="Unassembled WGS sequence"/>
</dbReference>
<comment type="caution">
    <text evidence="2">The sequence shown here is derived from an EMBL/GenBank/DDBJ whole genome shotgun (WGS) entry which is preliminary data.</text>
</comment>
<dbReference type="Pfam" id="PF11387">
    <property type="entry name" value="DUF2795"/>
    <property type="match status" value="1"/>
</dbReference>
<dbReference type="RefSeq" id="WP_050054025.1">
    <property type="nucleotide sequence ID" value="NZ_CAQI01000030.1"/>
</dbReference>